<dbReference type="Gene3D" id="2.10.25.10">
    <property type="entry name" value="Laminin"/>
    <property type="match status" value="4"/>
</dbReference>
<keyword evidence="5" id="KW-0186">Copper</keyword>
<reference evidence="15" key="1">
    <citation type="submission" date="2025-08" db="UniProtKB">
        <authorList>
            <consortium name="RefSeq"/>
        </authorList>
    </citation>
    <scope>IDENTIFICATION</scope>
    <source>
        <strain evidence="15">Wakin</strain>
        <tissue evidence="15">Muscle</tissue>
    </source>
</reference>
<dbReference type="PROSITE" id="PS51233">
    <property type="entry name" value="VWFD"/>
    <property type="match status" value="4"/>
</dbReference>
<dbReference type="GeneID" id="113066384"/>
<feature type="compositionally biased region" description="Pro residues" evidence="9">
    <location>
        <begin position="1441"/>
        <end position="1450"/>
    </location>
</feature>
<evidence type="ECO:0000256" key="1">
    <source>
        <dbReference type="ARBA" id="ARBA00004613"/>
    </source>
</evidence>
<dbReference type="Pfam" id="PF23244">
    <property type="entry name" value="VWF"/>
    <property type="match status" value="1"/>
</dbReference>
<evidence type="ECO:0000256" key="7">
    <source>
        <dbReference type="ARBA" id="ARBA00023180"/>
    </source>
</evidence>
<evidence type="ECO:0000256" key="6">
    <source>
        <dbReference type="ARBA" id="ARBA00023157"/>
    </source>
</evidence>
<dbReference type="InterPro" id="IPR001846">
    <property type="entry name" value="VWF_type-D"/>
</dbReference>
<dbReference type="InterPro" id="IPR006207">
    <property type="entry name" value="Cys_knot_C"/>
</dbReference>
<dbReference type="PROSITE" id="PS01225">
    <property type="entry name" value="CTCK_2"/>
    <property type="match status" value="1"/>
</dbReference>
<dbReference type="Proteomes" id="UP000515129">
    <property type="component" value="Chromosome 50"/>
</dbReference>
<feature type="compositionally biased region" description="Low complexity" evidence="9">
    <location>
        <begin position="1547"/>
        <end position="1903"/>
    </location>
</feature>
<dbReference type="Pfam" id="PF08742">
    <property type="entry name" value="C8"/>
    <property type="match status" value="4"/>
</dbReference>
<feature type="compositionally biased region" description="Low complexity" evidence="9">
    <location>
        <begin position="2831"/>
        <end position="3030"/>
    </location>
</feature>
<feature type="compositionally biased region" description="Low complexity" evidence="9">
    <location>
        <begin position="1389"/>
        <end position="1402"/>
    </location>
</feature>
<gene>
    <name evidence="15" type="primary">LOC113066384</name>
</gene>
<dbReference type="SMART" id="SM00216">
    <property type="entry name" value="VWD"/>
    <property type="match status" value="4"/>
</dbReference>
<comment type="subcellular location">
    <subcellularLocation>
        <location evidence="1">Secreted</location>
    </subcellularLocation>
</comment>
<protein>
    <submittedName>
        <fullName evidence="15">Mucin-2</fullName>
    </submittedName>
</protein>
<dbReference type="SUPFAM" id="SSF57603">
    <property type="entry name" value="FnI-like domain"/>
    <property type="match status" value="1"/>
</dbReference>
<feature type="signal peptide" evidence="10">
    <location>
        <begin position="1"/>
        <end position="22"/>
    </location>
</feature>
<evidence type="ECO:0000256" key="2">
    <source>
        <dbReference type="ARBA" id="ARBA00022525"/>
    </source>
</evidence>
<evidence type="ECO:0000313" key="15">
    <source>
        <dbReference type="RefSeq" id="XP_026094076.1"/>
    </source>
</evidence>
<evidence type="ECO:0000256" key="4">
    <source>
        <dbReference type="ARBA" id="ARBA00022737"/>
    </source>
</evidence>
<dbReference type="KEGG" id="caua:113066384"/>
<dbReference type="InterPro" id="IPR058753">
    <property type="entry name" value="TIL_OTOGL_Mucin"/>
</dbReference>
<feature type="region of interest" description="Disordered" evidence="9">
    <location>
        <begin position="1925"/>
        <end position="2541"/>
    </location>
</feature>
<dbReference type="GO" id="GO:0005576">
    <property type="term" value="C:extracellular region"/>
    <property type="evidence" value="ECO:0007669"/>
    <property type="project" value="UniProtKB-SubCell"/>
</dbReference>
<feature type="domain" description="VWFD" evidence="13">
    <location>
        <begin position="33"/>
        <end position="203"/>
    </location>
</feature>
<keyword evidence="7" id="KW-0325">Glycoprotein</keyword>
<evidence type="ECO:0000256" key="9">
    <source>
        <dbReference type="SAM" id="MobiDB-lite"/>
    </source>
</evidence>
<dbReference type="Pfam" id="PF25962">
    <property type="entry name" value="TIL_OTOGL_Mucin"/>
    <property type="match status" value="1"/>
</dbReference>
<feature type="compositionally biased region" description="Low complexity" evidence="9">
    <location>
        <begin position="1410"/>
        <end position="1440"/>
    </location>
</feature>
<accession>A0A6P6MDT6</accession>
<dbReference type="InterPro" id="IPR001007">
    <property type="entry name" value="VWF_dom"/>
</dbReference>
<proteinExistence type="predicted"/>
<dbReference type="InterPro" id="IPR036084">
    <property type="entry name" value="Ser_inhib-like_sf"/>
</dbReference>
<keyword evidence="14" id="KW-1185">Reference proteome</keyword>
<dbReference type="PANTHER" id="PTHR11339">
    <property type="entry name" value="EXTRACELLULAR MATRIX GLYCOPROTEIN RELATED"/>
    <property type="match status" value="1"/>
</dbReference>
<dbReference type="SUPFAM" id="SSF57567">
    <property type="entry name" value="Serine protease inhibitors"/>
    <property type="match status" value="4"/>
</dbReference>
<evidence type="ECO:0000256" key="3">
    <source>
        <dbReference type="ARBA" id="ARBA00022729"/>
    </source>
</evidence>
<evidence type="ECO:0000256" key="8">
    <source>
        <dbReference type="PROSITE-ProRule" id="PRU00039"/>
    </source>
</evidence>
<dbReference type="SMART" id="SM00215">
    <property type="entry name" value="VWC_out"/>
    <property type="match status" value="2"/>
</dbReference>
<dbReference type="InterPro" id="IPR002919">
    <property type="entry name" value="TIL_dom"/>
</dbReference>
<keyword evidence="6" id="KW-1015">Disulfide bond</keyword>
<evidence type="ECO:0000259" key="12">
    <source>
        <dbReference type="PROSITE" id="PS50184"/>
    </source>
</evidence>
<name>A0A6P6MDT6_CARAU</name>
<feature type="region of interest" description="Disordered" evidence="9">
    <location>
        <begin position="2831"/>
        <end position="3033"/>
    </location>
</feature>
<feature type="region of interest" description="Disordered" evidence="9">
    <location>
        <begin position="1389"/>
        <end position="1903"/>
    </location>
</feature>
<evidence type="ECO:0000259" key="11">
    <source>
        <dbReference type="PROSITE" id="PS01225"/>
    </source>
</evidence>
<dbReference type="PROSITE" id="PS01208">
    <property type="entry name" value="VWFC_1"/>
    <property type="match status" value="1"/>
</dbReference>
<dbReference type="SMART" id="SM00832">
    <property type="entry name" value="C8"/>
    <property type="match status" value="4"/>
</dbReference>
<keyword evidence="4" id="KW-0677">Repeat</keyword>
<feature type="domain" description="VWFD" evidence="13">
    <location>
        <begin position="3099"/>
        <end position="3282"/>
    </location>
</feature>
<sequence length="3782" mass="410093">MEWRASTVSVLLLALTGIQVNSTMVYPSNHVNSICSMWGDFHFKTFDGDVYQFPGMCEYNLVSDCQSLIHQFSVHVKRTENSTGPKISRVSITINDIGVELTEKQVLVNEEKVKLPVQLAGILVEENTIYTRLYSKMGITVKWNKNDAVMVELDSKYSNRTCGLCGDFNGVPVYNEFIESGRRLGYVEFGNKHRVRNPMHACEDPFENADEKNVVNKCEKVQTDCADLLKDEKWSSCRWVLNPEPYIKACTNDICSRQPKDKDSKTSAICASLSEYSRLCSHAGGAPPNWRTAAFCAVTCPYNMVHSESGSPCMDTCSHQNTNSLCEEHNTDGCFCPPGTVFDDISNKGCIPSEKCKCKHDHIYSTGEIIRKDEGECVCEEGEWVCTSIPGPGLCSLEEGSHFTTFDGKEFTFNGDCHYVLSKDCNQTKFSILGEIAPCYTRQTDTCLKSVVVLFYNDMKNPLVIKADGSVQHNADILLPYITADFTVFMPSSFHVMLQITFGLQVQIQLVPLMQVYITVDQSLQGKTCGLCGNFNKVLSDDLKTPQGVVEGTPVSFANSWKSSFNCPDRTERMDDPCSYSSDSENFAQHWCSTMQDKASLFAKCHTTVNPDSYYKRCKYSSCSCEKSEDCLCAVVSSYVRACAAKGISLQGWRKIVCEKYTKNCPASQNYSYQLQTCQRTCLSLASERQSCSVDFVPVDGCACPDGLYQDENGLCVPSEKCPCFHTGQKINPGKSITVRDEHCICIKGKLHCRSWKNQTQVCSSPKVFFNCSTAAPDEYGLECAKTCSQQKVDCFSVHCQSGCQCPSGLLDDGRGHCVKPDNCPCKHDGQFYIQGSTITSDCNKCTCQGGKWKCTHYECPGICTIYGSGHYRTFDQQRFGFSGGCSYIAAQNNCGNKTGNFYVITENMPCGTTGTTCSKSVKILLGRTMLLLSGGTVKAADTGSGPEIRYTERNFGMYLVIDANIGLTILWDRKTTVRIILQPQHMADVCGLCGNFNGDAKDDFTTQGNLPTTNAMEFVDSWKVLSSCPDAKPDFNPCVETPNRENWAKIQCSIIKDIKGPFKSCHNKVDHNPYYDNCVKDSCACDTGGDCECFCTAVAAYAQACNEADVCVNWRTPEICPVYCDYYNTGTDDCTWHYSPCHTSCYKTCLNPNATCDNNLPNLEGCYPKCPEDKPIFDEKNQICVAECIPTTTPKPSTSFFPTTTTTTKPTTTTPKPSTSSFPTPTTTTKPTTTTPKHTTPSSPTPTTTTKPPTTTPKPSTSSFPTPTTITFTSTSTKSTTSCIICGWSDWFNVYNPDLEGGNDLETYKNIAERGKEICKEPTGVECRSVKNYNMSFEDFINKSKQVAQCNVSYGLECKKDQQKDRPFKCFDYEIRVYCCIPCSPTSTPTATTKSTTTTPKPTTPSSPTPTATTKSSTTTPKHTTPSSPTPTTTTKSTTPPKPTTPSSPTPTTTTKSIITIIEPSPPSTPTTTTTTTKSTTKPIHTTPSTPTPTATTKTTTTPKHTTPSSPTPTTTTMSTTTTEKPTTPSTHTATPKPTILPSPTPTTTTKSTTTPKATTPSTPTSTATTESIATTSKYTTSSSPTPTATTKSTTTTPKHTTPSSPTPTVTTKSTSTTIPSSAAQTTKSIITPTATTPSTPTSTITTKSTTTTSRPTTPSTSTSTATTKSTTTLIPTTPSTPTPTATTKSTTGTPKPTTQSSPTPTATTKSTTTTPPTPKYTTPTSPTPTTTTKSTTTPKLTTPSSPTPTATTKTTSTTIPSSAAQTTKSITTQTATTPSTPTSTITTKSTTTTTPKPTTPSTPTSTATTKSITTTPKLTTPTSPTPTTTTKSTTPKLTTPSSPTPTATTKSTTTPKHTTPTSPTPTTTTKSTTTPKLTTPSTPTQTATTKSTTKTITTSSSTTFSLITGTTKYVSQIVITSPTPTATTTSTTTQKPTILPSPTPTTKSTTTLKATTPSSPTPTTTPKHTTPSSPTPTTTTKTTTTPKHTTPSSPTPTTTTKSTTTPKATTPSTPTSTATTESIATTSKYTTSSSPTPTATTKSTTTTPKHTTPSSPTPTVTTKSTSTTIPSSAAQTTKSIITPTATTPSTPTSTITTKSTTTTSRPTTPSTSTSTATTKSTTTLIPTTPSTPTPTTTTKSTTTAKLTTPSSPTPTATTKTTSTTIPSSAAQTTKSITTQTATTPSTPTSTITTKSTTTTTPKPTTPSTPTSTATTKSITTTPKLTTPTSPTPTTTTKSTTPKLTTPSSPTPTATTKSTTTPKHTTPTSPTPTTTTKSTTTPKLTTPSTPTPTATTKSTTGTPKPTTQSSPTPTATTKSTTTTPPTPKYTTPTSPTPTTTTKSTTTPKLTTPSSPTPTATTKSTSTTIPSSAAQTTKSITTQTATTPSTPTSTITTKSTTTTTPKPTTPSTPTSTATTKSITTTPKLTTPTSPTPTTTTKSTTPKLTTPSSPTPTATTKSTTTPKHTKPTSPTPTTTTKSTTTPKLTTPSTPTPTATTKSTTGTPKPTTQSSPTPTATTKSTTTTLPTPKYTTPTSPTPTTTTNYHRVYCNNIKIYYIIFPYTDCHHKVYYYNTKTYHTLFPHTNSYYKVYFNNHTIFCCTDHKVYYNTDSYHTIYPYINNYNKVYNNNIKTYHTIYKYINSYHKVYYNTDSYHTIYPYTNNYNKIYYNNHKVYYNTDSYHTIYPNINNYNKVYYNNNTKTYHTIYPYIDSYHKVYYNNTKTYHTNFPYTDNYNKIYNTKTYHTIYPYTDSYHKVYYRNTQTYYTIFPYTNSYHEPYTDSYHKVYYNTKTYDTNFPYTDNYNKIYYNTKTYHTIYPYTDKYFSQIVITTTPKPSETPKSTTSSSPTSTATTKSTSTTQKPTTPSTPTPTVSTKSTTTTPNPTTSSSPTPTATTTSTTTQKPTILPSPTPTTKSTTTTLKATTPSSPTSTSTTKSITTSKPTTPSSPTTTATTRSTTTTTPKPTTPSTPTLTATTKSTTTTSKPTVQSSPTPTSTIKSTITTAKPTTPSTPTTTPGHTTSTRSISTTTATPPDCPEWAKNTNETFYLCKCMMARCIKDNNIEVIPFQCPPLQNITCENGKKPVLVEDEYGCCKYYACDCFCEGWGDPHYKTFDGKFYSHQGNCTYTLMEEIRPQTHLKIYIDSVYCDLVERVSCPRSIIVSYNKLVIKLTNHNLLGGADLEAFENNVKLRLPYAYNGVRVISSSLDLFLSIPLLGVNISFGATGFGINLPFQHFGNNTQGHCGTCNNNKADDCMIPGGILVDDCAVMADYWPASGVNGEVCTPPSALPSVPVIDKLPSKPCKGHPDCYLLNNELFKACHSHIPPQNFILSCQYDSCHMENPAVVCISLQTYARACLQLGICINWRNYTNLCNIECPADKVFNPCGPAEPPSCADIPEQKNIKMRTEGCFCPEGTLLFNKNTKVCVNKCGCLDSSKTPRDLGEVFEYNCEECICEKNSKSVSCKPKACLDVSPKICTEPGFVLVNVTNPSDPCCSKQVCNCDVSMCPPMDKKCPIGHNPVVKVPDGKCCPEIKCEPKKVCVYKNMVYEPGTNIPIDGCQECRCTLDVDPKTQLLMTKCQPVKCIEKCDPGYENIKKKPDDCCGECVKTHCIVTINGVDRTLKEGETLPSTNQGCDRFTCTKINGRFITNKYTVQCPPFNISNCQPGTVQRSSDGCCNVCVDQIKGCRVQTVRKYIQQKDCMSEKKMDLTFCSGDCPSFGRYSEPELSSCTCCQATQTSNRTVTLGCVNGDIITHAYINAEKCACSKANCHREDVGKTLTEDKK</sequence>
<dbReference type="PROSITE" id="PS01185">
    <property type="entry name" value="CTCK_1"/>
    <property type="match status" value="1"/>
</dbReference>
<dbReference type="Pfam" id="PF00094">
    <property type="entry name" value="VWD"/>
    <property type="match status" value="4"/>
</dbReference>
<feature type="domain" description="VWFC" evidence="12">
    <location>
        <begin position="3430"/>
        <end position="3499"/>
    </location>
</feature>
<evidence type="ECO:0000256" key="5">
    <source>
        <dbReference type="ARBA" id="ARBA00023008"/>
    </source>
</evidence>
<comment type="caution">
    <text evidence="8">Lacks conserved residue(s) required for the propagation of feature annotation.</text>
</comment>
<dbReference type="InterPro" id="IPR025155">
    <property type="entry name" value="WxxW_domain"/>
</dbReference>
<dbReference type="RefSeq" id="XP_026094076.1">
    <property type="nucleotide sequence ID" value="XM_026238291.1"/>
</dbReference>
<evidence type="ECO:0000259" key="13">
    <source>
        <dbReference type="PROSITE" id="PS51233"/>
    </source>
</evidence>
<feature type="compositionally biased region" description="Low complexity" evidence="9">
    <location>
        <begin position="1471"/>
        <end position="1539"/>
    </location>
</feature>
<feature type="domain" description="VWFD" evidence="13">
    <location>
        <begin position="393"/>
        <end position="568"/>
    </location>
</feature>
<organism evidence="14 15">
    <name type="scientific">Carassius auratus</name>
    <name type="common">Goldfish</name>
    <dbReference type="NCBI Taxonomy" id="7957"/>
    <lineage>
        <taxon>Eukaryota</taxon>
        <taxon>Metazoa</taxon>
        <taxon>Chordata</taxon>
        <taxon>Craniata</taxon>
        <taxon>Vertebrata</taxon>
        <taxon>Euteleostomi</taxon>
        <taxon>Actinopterygii</taxon>
        <taxon>Neopterygii</taxon>
        <taxon>Teleostei</taxon>
        <taxon>Ostariophysi</taxon>
        <taxon>Cypriniformes</taxon>
        <taxon>Cyprinidae</taxon>
        <taxon>Cyprininae</taxon>
        <taxon>Carassius</taxon>
    </lineage>
</organism>
<dbReference type="PANTHER" id="PTHR11339:SF371">
    <property type="entry name" value="MUCIN-2"/>
    <property type="match status" value="1"/>
</dbReference>
<dbReference type="Pfam" id="PF13330">
    <property type="entry name" value="Mucin2_WxxW"/>
    <property type="match status" value="1"/>
</dbReference>
<feature type="region of interest" description="Disordered" evidence="9">
    <location>
        <begin position="1200"/>
        <end position="1272"/>
    </location>
</feature>
<dbReference type="SMART" id="SM00041">
    <property type="entry name" value="CT"/>
    <property type="match status" value="1"/>
</dbReference>
<feature type="domain" description="VWFC" evidence="12">
    <location>
        <begin position="3537"/>
        <end position="3605"/>
    </location>
</feature>
<dbReference type="PROSITE" id="PS50184">
    <property type="entry name" value="VWFC_2"/>
    <property type="match status" value="2"/>
</dbReference>
<dbReference type="Pfam" id="PF01826">
    <property type="entry name" value="TIL"/>
    <property type="match status" value="2"/>
</dbReference>
<dbReference type="InterPro" id="IPR050780">
    <property type="entry name" value="Mucin_vWF_Thrombospondin_sf"/>
</dbReference>
<evidence type="ECO:0000313" key="14">
    <source>
        <dbReference type="Proteomes" id="UP000515129"/>
    </source>
</evidence>
<feature type="domain" description="VWFD" evidence="13">
    <location>
        <begin position="862"/>
        <end position="1030"/>
    </location>
</feature>
<keyword evidence="2" id="KW-0964">Secreted</keyword>
<dbReference type="InterPro" id="IPR014853">
    <property type="entry name" value="VWF/SSPO/ZAN-like_Cys-rich_dom"/>
</dbReference>
<feature type="domain" description="CTCK" evidence="11">
    <location>
        <begin position="3685"/>
        <end position="3769"/>
    </location>
</feature>
<dbReference type="FunFam" id="2.10.25.10:FF:000153">
    <property type="entry name" value="MUC5B isoform 1"/>
    <property type="match status" value="1"/>
</dbReference>
<dbReference type="FunFam" id="2.10.25.10:FF:000674">
    <property type="entry name" value="Mucin-2"/>
    <property type="match status" value="1"/>
</dbReference>
<feature type="chain" id="PRO_5027770059" evidence="10">
    <location>
        <begin position="23"/>
        <end position="3782"/>
    </location>
</feature>
<dbReference type="OrthoDB" id="160294at2759"/>
<keyword evidence="3 10" id="KW-0732">Signal</keyword>
<dbReference type="CDD" id="cd19941">
    <property type="entry name" value="TIL"/>
    <property type="match status" value="4"/>
</dbReference>
<evidence type="ECO:0000256" key="10">
    <source>
        <dbReference type="SAM" id="SignalP"/>
    </source>
</evidence>
<dbReference type="SMART" id="SM00214">
    <property type="entry name" value="VWC"/>
    <property type="match status" value="3"/>
</dbReference>
<feature type="compositionally biased region" description="Low complexity" evidence="9">
    <location>
        <begin position="1451"/>
        <end position="1464"/>
    </location>
</feature>